<keyword evidence="6" id="KW-0406">Ion transport</keyword>
<sequence>MAIEKMSLVNIAGLMDELDATLKRCCESGCFHIEPAGNSPDSAMKPLSEKNEYDRPLKELAQLSAQLGITLKETDFTDCDLSAPQDFNSLFEKYNTPFSELNTKRLELTQRISELGGAVRQIDHLKGMHSDFQQLFSMKYVSVRIGKLPVDNLPKLDYYDENFFFVPFETGKSFCWGMYFVPERDKQRVDDIFHSMYFERIRIPSYVSGDADEALEKLKQTIDADTVENAKINEQINELAAKAEPELQKAFSKMRFIHDTFDLRRNAAALNDKFYLKGFIPEKEKDRFDKLFEDMRSVSVVYLPPDADASCEPPTVLKNNFLTRPFTMLVEMYGLPEYKGYNPTAFVAITYTLLFGIMFGDLGQGLLIVLGGLALKKKLGAKISGLVTRLGISSMIFGTLYGSFFGYEELLDPVFENIGLDFLPLKVFKQTNFILITAVAIGVALIVISMILNIYIGFKNKDYEKAIFGCNGIAGLVFYSSVAVGLVGTLMFDVKVMSTPFVIFLIVIPLVCIFCRTPFSIAVKYKQWRLSEDEEKMTVGNFIVENFFEMFEFLLSYVSNTMSFLRVGGFVLSHAGMMLVVMTLMEMCSAAAQPFVLVLGNLFVMVMEGMIVAIQIIRLEFYEIFSRFYEGGGKPFEPVGVKFTSQTE</sequence>
<dbReference type="Gene3D" id="3.30.70.2750">
    <property type="match status" value="1"/>
</dbReference>
<evidence type="ECO:0000256" key="1">
    <source>
        <dbReference type="ARBA" id="ARBA00004141"/>
    </source>
</evidence>
<gene>
    <name evidence="9" type="ORF">OCV57_08080</name>
</gene>
<keyword evidence="3" id="KW-0813">Transport</keyword>
<proteinExistence type="inferred from homology"/>
<comment type="similarity">
    <text evidence="2">Belongs to the V-ATPase 116 kDa subunit family.</text>
</comment>
<feature type="transmembrane region" description="Helical" evidence="8">
    <location>
        <begin position="387"/>
        <end position="407"/>
    </location>
</feature>
<dbReference type="Pfam" id="PF01496">
    <property type="entry name" value="V_ATPase_I"/>
    <property type="match status" value="2"/>
</dbReference>
<evidence type="ECO:0000313" key="9">
    <source>
        <dbReference type="EMBL" id="MCU6705881.1"/>
    </source>
</evidence>
<dbReference type="GO" id="GO:0051117">
    <property type="term" value="F:ATPase binding"/>
    <property type="evidence" value="ECO:0007669"/>
    <property type="project" value="TreeGrafter"/>
</dbReference>
<dbReference type="Gene3D" id="1.20.1460.20">
    <property type="match status" value="1"/>
</dbReference>
<evidence type="ECO:0000256" key="7">
    <source>
        <dbReference type="ARBA" id="ARBA00023136"/>
    </source>
</evidence>
<organism evidence="9 10">
    <name type="scientific">Hominimerdicola aceti</name>
    <dbReference type="NCBI Taxonomy" id="2981726"/>
    <lineage>
        <taxon>Bacteria</taxon>
        <taxon>Bacillati</taxon>
        <taxon>Bacillota</taxon>
        <taxon>Clostridia</taxon>
        <taxon>Eubacteriales</taxon>
        <taxon>Oscillospiraceae</taxon>
        <taxon>Hominimerdicola</taxon>
    </lineage>
</organism>
<evidence type="ECO:0000256" key="3">
    <source>
        <dbReference type="ARBA" id="ARBA00022448"/>
    </source>
</evidence>
<dbReference type="InterPro" id="IPR002490">
    <property type="entry name" value="V-ATPase_116kDa_su"/>
</dbReference>
<feature type="transmembrane region" description="Helical" evidence="8">
    <location>
        <begin position="433"/>
        <end position="456"/>
    </location>
</feature>
<comment type="subcellular location">
    <subcellularLocation>
        <location evidence="1">Membrane</location>
        <topology evidence="1">Multi-pass membrane protein</topology>
    </subcellularLocation>
</comment>
<evidence type="ECO:0000256" key="4">
    <source>
        <dbReference type="ARBA" id="ARBA00022692"/>
    </source>
</evidence>
<accession>A0AAE3IGN2</accession>
<dbReference type="PANTHER" id="PTHR11629">
    <property type="entry name" value="VACUOLAR PROTON ATPASES"/>
    <property type="match status" value="1"/>
</dbReference>
<evidence type="ECO:0000256" key="8">
    <source>
        <dbReference type="SAM" id="Phobius"/>
    </source>
</evidence>
<evidence type="ECO:0000256" key="2">
    <source>
        <dbReference type="ARBA" id="ARBA00009904"/>
    </source>
</evidence>
<dbReference type="GO" id="GO:0007035">
    <property type="term" value="P:vacuolar acidification"/>
    <property type="evidence" value="ECO:0007669"/>
    <property type="project" value="TreeGrafter"/>
</dbReference>
<keyword evidence="10" id="KW-1185">Reference proteome</keyword>
<feature type="transmembrane region" description="Helical" evidence="8">
    <location>
        <begin position="564"/>
        <end position="584"/>
    </location>
</feature>
<evidence type="ECO:0000256" key="5">
    <source>
        <dbReference type="ARBA" id="ARBA00022989"/>
    </source>
</evidence>
<dbReference type="PANTHER" id="PTHR11629:SF63">
    <property type="entry name" value="V-TYPE PROTON ATPASE SUBUNIT A"/>
    <property type="match status" value="1"/>
</dbReference>
<dbReference type="GO" id="GO:0016471">
    <property type="term" value="C:vacuolar proton-transporting V-type ATPase complex"/>
    <property type="evidence" value="ECO:0007669"/>
    <property type="project" value="TreeGrafter"/>
</dbReference>
<feature type="transmembrane region" description="Helical" evidence="8">
    <location>
        <begin position="351"/>
        <end position="375"/>
    </location>
</feature>
<evidence type="ECO:0000313" key="10">
    <source>
        <dbReference type="Proteomes" id="UP001208131"/>
    </source>
</evidence>
<dbReference type="GO" id="GO:0033179">
    <property type="term" value="C:proton-transporting V-type ATPase, V0 domain"/>
    <property type="evidence" value="ECO:0007669"/>
    <property type="project" value="InterPro"/>
</dbReference>
<dbReference type="EMBL" id="JAOQJZ010000007">
    <property type="protein sequence ID" value="MCU6705881.1"/>
    <property type="molecule type" value="Genomic_DNA"/>
</dbReference>
<feature type="transmembrane region" description="Helical" evidence="8">
    <location>
        <begin position="498"/>
        <end position="519"/>
    </location>
</feature>
<comment type="caution">
    <text evidence="9">The sequence shown here is derived from an EMBL/GenBank/DDBJ whole genome shotgun (WGS) entry which is preliminary data.</text>
</comment>
<feature type="transmembrane region" description="Helical" evidence="8">
    <location>
        <begin position="468"/>
        <end position="492"/>
    </location>
</feature>
<dbReference type="Gene3D" id="3.30.70.2170">
    <property type="match status" value="1"/>
</dbReference>
<keyword evidence="5 8" id="KW-1133">Transmembrane helix</keyword>
<dbReference type="AlphaFoldDB" id="A0AAE3IGN2"/>
<reference evidence="9 10" key="1">
    <citation type="journal article" date="2021" name="ISME Commun">
        <title>Automated analysis of genomic sequences facilitates high-throughput and comprehensive description of bacteria.</title>
        <authorList>
            <person name="Hitch T.C.A."/>
        </authorList>
    </citation>
    <scope>NUCLEOTIDE SEQUENCE [LARGE SCALE GENOMIC DNA]</scope>
    <source>
        <strain evidence="9 10">Sanger_31</strain>
    </source>
</reference>
<dbReference type="GO" id="GO:0046961">
    <property type="term" value="F:proton-transporting ATPase activity, rotational mechanism"/>
    <property type="evidence" value="ECO:0007669"/>
    <property type="project" value="InterPro"/>
</dbReference>
<evidence type="ECO:0000256" key="6">
    <source>
        <dbReference type="ARBA" id="ARBA00023065"/>
    </source>
</evidence>
<name>A0AAE3IGN2_9FIRM</name>
<dbReference type="Proteomes" id="UP001208131">
    <property type="component" value="Unassembled WGS sequence"/>
</dbReference>
<dbReference type="RefSeq" id="WP_267301103.1">
    <property type="nucleotide sequence ID" value="NZ_JAOQJZ010000007.1"/>
</dbReference>
<feature type="transmembrane region" description="Helical" evidence="8">
    <location>
        <begin position="596"/>
        <end position="617"/>
    </location>
</feature>
<keyword evidence="4 8" id="KW-0812">Transmembrane</keyword>
<keyword evidence="7 8" id="KW-0472">Membrane</keyword>
<protein>
    <submittedName>
        <fullName evidence="9">ATPase</fullName>
    </submittedName>
</protein>